<organism evidence="3 4">
    <name type="scientific">Chryseobacterium arachidis</name>
    <dbReference type="NCBI Taxonomy" id="1416778"/>
    <lineage>
        <taxon>Bacteria</taxon>
        <taxon>Pseudomonadati</taxon>
        <taxon>Bacteroidota</taxon>
        <taxon>Flavobacteriia</taxon>
        <taxon>Flavobacteriales</taxon>
        <taxon>Weeksellaceae</taxon>
        <taxon>Chryseobacterium group</taxon>
        <taxon>Chryseobacterium</taxon>
    </lineage>
</organism>
<dbReference type="InterPro" id="IPR029032">
    <property type="entry name" value="AhpD-like"/>
</dbReference>
<keyword evidence="3" id="KW-0575">Peroxidase</keyword>
<dbReference type="PANTHER" id="PTHR33570:SF2">
    <property type="entry name" value="CARBOXYMUCONOLACTONE DECARBOXYLASE-LIKE DOMAIN-CONTAINING PROTEIN"/>
    <property type="match status" value="1"/>
</dbReference>
<proteinExistence type="predicted"/>
<reference evidence="4" key="1">
    <citation type="submission" date="2016-11" db="EMBL/GenBank/DDBJ databases">
        <authorList>
            <person name="Varghese N."/>
            <person name="Submissions S."/>
        </authorList>
    </citation>
    <scope>NUCLEOTIDE SEQUENCE [LARGE SCALE GENOMIC DNA]</scope>
    <source>
        <strain evidence="4">DSM 27619</strain>
    </source>
</reference>
<dbReference type="Pfam" id="PF02627">
    <property type="entry name" value="CMD"/>
    <property type="match status" value="2"/>
</dbReference>
<dbReference type="AlphaFoldDB" id="A0A1M5HY99"/>
<dbReference type="Gene3D" id="3.30.70.100">
    <property type="match status" value="1"/>
</dbReference>
<keyword evidence="1" id="KW-0732">Signal</keyword>
<sequence length="354" mass="40318">MMSKNKFLQWMILFVLTLSMTKMNAQENKTHQNLNAKEQSLVKISSLTATGNLENLKVQLNAGLDLGLTINEIKEALVQLYAYCGFPRSLNAINTFKTILDERKVKGINDIEGKKIVVENNVVDKYERGRKTLETLTKTPQTKPAPGFGEFAPRIDAFLKEHLFADIFMSEVLTYQQRELVTISALASLDEVEGQLQSHINMGKNIGITENQLVQLADLVQESVNKTQANTVRKIIGKPLVPIIENDMMVRISEIEIIPEFLEEYNSILKEEASASIKLEKGVIAIFPMYQKENPTQIRIVEIYANKEAYQFHLQTPHFLKYKTSTLKMVKSLKLIDMESLDKETMSEIFEKIN</sequence>
<evidence type="ECO:0000313" key="4">
    <source>
        <dbReference type="Proteomes" id="UP000184518"/>
    </source>
</evidence>
<dbReference type="Gene3D" id="1.20.1290.10">
    <property type="entry name" value="AhpD-like"/>
    <property type="match status" value="1"/>
</dbReference>
<keyword evidence="3" id="KW-0560">Oxidoreductase</keyword>
<evidence type="ECO:0000313" key="3">
    <source>
        <dbReference type="EMBL" id="SHG20862.1"/>
    </source>
</evidence>
<keyword evidence="4" id="KW-1185">Reference proteome</keyword>
<dbReference type="InterPro" id="IPR003779">
    <property type="entry name" value="CMD-like"/>
</dbReference>
<feature type="chain" id="PRO_5013200407" evidence="1">
    <location>
        <begin position="26"/>
        <end position="354"/>
    </location>
</feature>
<feature type="domain" description="ABM" evidence="2">
    <location>
        <begin position="249"/>
        <end position="341"/>
    </location>
</feature>
<dbReference type="EMBL" id="FQUT01000011">
    <property type="protein sequence ID" value="SHG20862.1"/>
    <property type="molecule type" value="Genomic_DNA"/>
</dbReference>
<dbReference type="InterPro" id="IPR052512">
    <property type="entry name" value="4CMD/NDH-1_regulator"/>
</dbReference>
<dbReference type="SUPFAM" id="SSF54909">
    <property type="entry name" value="Dimeric alpha+beta barrel"/>
    <property type="match status" value="1"/>
</dbReference>
<dbReference type="PROSITE" id="PS51725">
    <property type="entry name" value="ABM"/>
    <property type="match status" value="1"/>
</dbReference>
<dbReference type="RefSeq" id="WP_228420604.1">
    <property type="nucleotide sequence ID" value="NZ_FQUT01000011.1"/>
</dbReference>
<gene>
    <name evidence="3" type="ORF">SAMN05443633_111112</name>
</gene>
<accession>A0A1M5HY99</accession>
<protein>
    <submittedName>
        <fullName evidence="3">Uncharacterized conserved protein YurZ, alkylhydroperoxidase/carboxymuconolactone decarboxylase family</fullName>
    </submittedName>
</protein>
<dbReference type="Pfam" id="PF03992">
    <property type="entry name" value="ABM"/>
    <property type="match status" value="1"/>
</dbReference>
<evidence type="ECO:0000259" key="2">
    <source>
        <dbReference type="PROSITE" id="PS51725"/>
    </source>
</evidence>
<dbReference type="GO" id="GO:0051920">
    <property type="term" value="F:peroxiredoxin activity"/>
    <property type="evidence" value="ECO:0007669"/>
    <property type="project" value="InterPro"/>
</dbReference>
<dbReference type="PANTHER" id="PTHR33570">
    <property type="entry name" value="4-CARBOXYMUCONOLACTONE DECARBOXYLASE FAMILY PROTEIN"/>
    <property type="match status" value="1"/>
</dbReference>
<dbReference type="InterPro" id="IPR011008">
    <property type="entry name" value="Dimeric_a/b-barrel"/>
</dbReference>
<feature type="signal peptide" evidence="1">
    <location>
        <begin position="1"/>
        <end position="25"/>
    </location>
</feature>
<dbReference type="InterPro" id="IPR007138">
    <property type="entry name" value="ABM_dom"/>
</dbReference>
<dbReference type="STRING" id="1416778.SAMN05443633_111112"/>
<dbReference type="SUPFAM" id="SSF69118">
    <property type="entry name" value="AhpD-like"/>
    <property type="match status" value="1"/>
</dbReference>
<name>A0A1M5HY99_9FLAO</name>
<dbReference type="Proteomes" id="UP000184518">
    <property type="component" value="Unassembled WGS sequence"/>
</dbReference>
<evidence type="ECO:0000256" key="1">
    <source>
        <dbReference type="SAM" id="SignalP"/>
    </source>
</evidence>